<dbReference type="InterPro" id="IPR036890">
    <property type="entry name" value="HATPase_C_sf"/>
</dbReference>
<dbReference type="GO" id="GO:0003700">
    <property type="term" value="F:DNA-binding transcription factor activity"/>
    <property type="evidence" value="ECO:0007669"/>
    <property type="project" value="InterPro"/>
</dbReference>
<dbReference type="InterPro" id="IPR018060">
    <property type="entry name" value="HTH_AraC"/>
</dbReference>
<evidence type="ECO:0000313" key="11">
    <source>
        <dbReference type="Proteomes" id="UP000515369"/>
    </source>
</evidence>
<dbReference type="InterPro" id="IPR003661">
    <property type="entry name" value="HisK_dim/P_dom"/>
</dbReference>
<feature type="domain" description="HTH araC/xylS-type" evidence="7">
    <location>
        <begin position="559"/>
        <end position="657"/>
    </location>
</feature>
<dbReference type="Gene3D" id="1.10.10.60">
    <property type="entry name" value="Homeodomain-like"/>
    <property type="match status" value="1"/>
</dbReference>
<keyword evidence="5" id="KW-0804">Transcription</keyword>
<dbReference type="SMART" id="SM00387">
    <property type="entry name" value="HATPase_c"/>
    <property type="match status" value="1"/>
</dbReference>
<keyword evidence="11" id="KW-1185">Reference proteome</keyword>
<evidence type="ECO:0000256" key="4">
    <source>
        <dbReference type="ARBA" id="ARBA00023015"/>
    </source>
</evidence>
<dbReference type="InterPro" id="IPR003594">
    <property type="entry name" value="HATPase_dom"/>
</dbReference>
<dbReference type="InterPro" id="IPR004358">
    <property type="entry name" value="Sig_transdc_His_kin-like_C"/>
</dbReference>
<sequence>MKTKILLADDESDLEDLFKQHFRRQIHNHTYEFIFVRDGQEALTVLEQQLDIDVVLSDINMPGMDGLTLLAKLSEINPIIRTVIVTAYGDMSNIRTAMNRGAFDFITKPINFKDLELTLEKTIRSASQLRETVELKAVDEMKTRFFTNITHELRTPLTLIVSPVDNLLETPNLPTAFQNQLSTVQRNARQLLRLINQLLDINKLEAQQMDLVNEVGDLASFVGQIVDLFRPSTTIKQLVLTYQTNLPAGNYLFDAGKWEKILYNLLSNAIKFTESGSISVSLTHTPTMAQLTVSDTGIGIAADKLPHIFNRFYQVGPRSVDTSRSRTYEGTGIGLALVHELTVRLGGTITVQSQLPGLNGHSGTHFRVEIPLQQAGAMTPQKIESRLSVDVPIVPSELAHPTTATLSDNTPLVLVVEDNAELREFIVAELATTYRIRSAANGYEGWMVAKEELPDVIISDLMMPRMDGYELIHQLRADPATDHIAVILLTASVEADSRLKGLDQGADEYLTKPFHLGELRLRLRNLLTRQEKLREEYRQQFTRTDQSTPLVTIQDQFLGRLYQLLEERLDDSSLSVEWLADQLALSRKTLYMKVNKLLQVSPNDLIRQYRLRKAIDLLRAGHNASETAYMVGFESPSYFTRVFKEFYQQTPTDYIRQ</sequence>
<dbReference type="Pfam" id="PF02518">
    <property type="entry name" value="HATPase_c"/>
    <property type="match status" value="1"/>
</dbReference>
<dbReference type="KEGG" id="sfol:H3H32_07590"/>
<dbReference type="EMBL" id="CP059732">
    <property type="protein sequence ID" value="QMW04775.1"/>
    <property type="molecule type" value="Genomic_DNA"/>
</dbReference>
<accession>A0A7G5H0Y3</accession>
<dbReference type="PRINTS" id="PR00344">
    <property type="entry name" value="BCTRLSENSOR"/>
</dbReference>
<evidence type="ECO:0000256" key="3">
    <source>
        <dbReference type="ARBA" id="ARBA00022553"/>
    </source>
</evidence>
<dbReference type="CDD" id="cd00082">
    <property type="entry name" value="HisKA"/>
    <property type="match status" value="1"/>
</dbReference>
<dbReference type="SMART" id="SM00342">
    <property type="entry name" value="HTH_ARAC"/>
    <property type="match status" value="1"/>
</dbReference>
<dbReference type="GO" id="GO:0000155">
    <property type="term" value="F:phosphorelay sensor kinase activity"/>
    <property type="evidence" value="ECO:0007669"/>
    <property type="project" value="InterPro"/>
</dbReference>
<dbReference type="EC" id="2.7.13.3" evidence="2"/>
<feature type="domain" description="Response regulatory" evidence="9">
    <location>
        <begin position="4"/>
        <end position="123"/>
    </location>
</feature>
<dbReference type="AlphaFoldDB" id="A0A7G5H0Y3"/>
<dbReference type="PROSITE" id="PS50109">
    <property type="entry name" value="HIS_KIN"/>
    <property type="match status" value="1"/>
</dbReference>
<dbReference type="PROSITE" id="PS50110">
    <property type="entry name" value="RESPONSE_REGULATORY"/>
    <property type="match status" value="2"/>
</dbReference>
<evidence type="ECO:0000256" key="5">
    <source>
        <dbReference type="ARBA" id="ARBA00023163"/>
    </source>
</evidence>
<organism evidence="10 11">
    <name type="scientific">Spirosoma foliorum</name>
    <dbReference type="NCBI Taxonomy" id="2710596"/>
    <lineage>
        <taxon>Bacteria</taxon>
        <taxon>Pseudomonadati</taxon>
        <taxon>Bacteroidota</taxon>
        <taxon>Cytophagia</taxon>
        <taxon>Cytophagales</taxon>
        <taxon>Cytophagaceae</taxon>
        <taxon>Spirosoma</taxon>
    </lineage>
</organism>
<dbReference type="InterPro" id="IPR011006">
    <property type="entry name" value="CheY-like_superfamily"/>
</dbReference>
<dbReference type="Pfam" id="PF12833">
    <property type="entry name" value="HTH_18"/>
    <property type="match status" value="1"/>
</dbReference>
<protein>
    <recommendedName>
        <fullName evidence="2">histidine kinase</fullName>
        <ecNumber evidence="2">2.7.13.3</ecNumber>
    </recommendedName>
</protein>
<dbReference type="Gene3D" id="1.10.287.130">
    <property type="match status" value="1"/>
</dbReference>
<evidence type="ECO:0000259" key="9">
    <source>
        <dbReference type="PROSITE" id="PS50110"/>
    </source>
</evidence>
<keyword evidence="4" id="KW-0805">Transcription regulation</keyword>
<evidence type="ECO:0000259" key="7">
    <source>
        <dbReference type="PROSITE" id="PS01124"/>
    </source>
</evidence>
<dbReference type="PROSITE" id="PS01124">
    <property type="entry name" value="HTH_ARAC_FAMILY_2"/>
    <property type="match status" value="1"/>
</dbReference>
<dbReference type="SUPFAM" id="SSF46689">
    <property type="entry name" value="Homeodomain-like"/>
    <property type="match status" value="1"/>
</dbReference>
<dbReference type="InterPro" id="IPR001789">
    <property type="entry name" value="Sig_transdc_resp-reg_receiver"/>
</dbReference>
<keyword evidence="3 6" id="KW-0597">Phosphoprotein</keyword>
<evidence type="ECO:0000256" key="6">
    <source>
        <dbReference type="PROSITE-ProRule" id="PRU00169"/>
    </source>
</evidence>
<name>A0A7G5H0Y3_9BACT</name>
<dbReference type="Gene3D" id="3.30.565.10">
    <property type="entry name" value="Histidine kinase-like ATPase, C-terminal domain"/>
    <property type="match status" value="1"/>
</dbReference>
<dbReference type="RefSeq" id="WP_182462127.1">
    <property type="nucleotide sequence ID" value="NZ_CP059732.1"/>
</dbReference>
<dbReference type="SUPFAM" id="SSF52172">
    <property type="entry name" value="CheY-like"/>
    <property type="match status" value="2"/>
</dbReference>
<evidence type="ECO:0000256" key="2">
    <source>
        <dbReference type="ARBA" id="ARBA00012438"/>
    </source>
</evidence>
<reference evidence="10 11" key="1">
    <citation type="submission" date="2020-07" db="EMBL/GenBank/DDBJ databases">
        <title>Spirosoma foliorum sp. nov., isolated from the leaves on the Nejang mountain Korea, Republic of.</title>
        <authorList>
            <person name="Ho H."/>
            <person name="Lee Y.-J."/>
            <person name="Nurcahyanto D.-A."/>
            <person name="Kim S.-G."/>
        </authorList>
    </citation>
    <scope>NUCLEOTIDE SEQUENCE [LARGE SCALE GENOMIC DNA]</scope>
    <source>
        <strain evidence="10 11">PL0136</strain>
    </source>
</reference>
<dbReference type="InterPro" id="IPR005467">
    <property type="entry name" value="His_kinase_dom"/>
</dbReference>
<dbReference type="InterPro" id="IPR009057">
    <property type="entry name" value="Homeodomain-like_sf"/>
</dbReference>
<evidence type="ECO:0000313" key="10">
    <source>
        <dbReference type="EMBL" id="QMW04775.1"/>
    </source>
</evidence>
<dbReference type="SMART" id="SM00448">
    <property type="entry name" value="REC"/>
    <property type="match status" value="2"/>
</dbReference>
<dbReference type="PANTHER" id="PTHR43547">
    <property type="entry name" value="TWO-COMPONENT HISTIDINE KINASE"/>
    <property type="match status" value="1"/>
</dbReference>
<dbReference type="FunFam" id="1.10.287.130:FF:000045">
    <property type="entry name" value="Two-component system sensor histidine kinase/response regulator"/>
    <property type="match status" value="1"/>
</dbReference>
<comment type="catalytic activity">
    <reaction evidence="1">
        <text>ATP + protein L-histidine = ADP + protein N-phospho-L-histidine.</text>
        <dbReference type="EC" id="2.7.13.3"/>
    </reaction>
</comment>
<dbReference type="GO" id="GO:0043565">
    <property type="term" value="F:sequence-specific DNA binding"/>
    <property type="evidence" value="ECO:0007669"/>
    <property type="project" value="InterPro"/>
</dbReference>
<proteinExistence type="predicted"/>
<dbReference type="Pfam" id="PF00512">
    <property type="entry name" value="HisKA"/>
    <property type="match status" value="1"/>
</dbReference>
<feature type="modified residue" description="4-aspartylphosphate" evidence="6">
    <location>
        <position position="58"/>
    </location>
</feature>
<feature type="domain" description="Histidine kinase" evidence="8">
    <location>
        <begin position="148"/>
        <end position="374"/>
    </location>
</feature>
<feature type="domain" description="Response regulatory" evidence="9">
    <location>
        <begin position="412"/>
        <end position="527"/>
    </location>
</feature>
<dbReference type="SMART" id="SM00388">
    <property type="entry name" value="HisKA"/>
    <property type="match status" value="1"/>
</dbReference>
<gene>
    <name evidence="10" type="ORF">H3H32_07590</name>
</gene>
<dbReference type="PANTHER" id="PTHR43547:SF2">
    <property type="entry name" value="HYBRID SIGNAL TRANSDUCTION HISTIDINE KINASE C"/>
    <property type="match status" value="1"/>
</dbReference>
<dbReference type="Pfam" id="PF00072">
    <property type="entry name" value="Response_reg"/>
    <property type="match status" value="2"/>
</dbReference>
<dbReference type="CDD" id="cd17536">
    <property type="entry name" value="REC_YesN-like"/>
    <property type="match status" value="1"/>
</dbReference>
<evidence type="ECO:0000256" key="1">
    <source>
        <dbReference type="ARBA" id="ARBA00000085"/>
    </source>
</evidence>
<evidence type="ECO:0000259" key="8">
    <source>
        <dbReference type="PROSITE" id="PS50109"/>
    </source>
</evidence>
<dbReference type="Gene3D" id="3.40.50.2300">
    <property type="match status" value="2"/>
</dbReference>
<dbReference type="Proteomes" id="UP000515369">
    <property type="component" value="Chromosome"/>
</dbReference>
<dbReference type="SUPFAM" id="SSF55874">
    <property type="entry name" value="ATPase domain of HSP90 chaperone/DNA topoisomerase II/histidine kinase"/>
    <property type="match status" value="1"/>
</dbReference>
<feature type="modified residue" description="4-aspartylphosphate" evidence="6">
    <location>
        <position position="460"/>
    </location>
</feature>